<protein>
    <submittedName>
        <fullName evidence="2">DUF4253 domain-containing protein</fullName>
    </submittedName>
</protein>
<keyword evidence="3" id="KW-1185">Reference proteome</keyword>
<reference evidence="2" key="1">
    <citation type="submission" date="2022-10" db="EMBL/GenBank/DDBJ databases">
        <title>The WGS of Solirubrobacter sp. CPCC 204708.</title>
        <authorList>
            <person name="Jiang Z."/>
        </authorList>
    </citation>
    <scope>NUCLEOTIDE SEQUENCE</scope>
    <source>
        <strain evidence="2">CPCC 204708</strain>
    </source>
</reference>
<proteinExistence type="predicted"/>
<dbReference type="Proteomes" id="UP001147700">
    <property type="component" value="Unassembled WGS sequence"/>
</dbReference>
<dbReference type="RefSeq" id="WP_202957215.1">
    <property type="nucleotide sequence ID" value="NZ_JAPCID010000010.1"/>
</dbReference>
<dbReference type="Pfam" id="PF14062">
    <property type="entry name" value="DUF4253"/>
    <property type="match status" value="1"/>
</dbReference>
<comment type="caution">
    <text evidence="2">The sequence shown here is derived from an EMBL/GenBank/DDBJ whole genome shotgun (WGS) entry which is preliminary data.</text>
</comment>
<evidence type="ECO:0000313" key="2">
    <source>
        <dbReference type="EMBL" id="MDA0137669.1"/>
    </source>
</evidence>
<gene>
    <name evidence="2" type="ORF">OJ962_09185</name>
</gene>
<feature type="domain" description="DUF4253" evidence="1">
    <location>
        <begin position="152"/>
        <end position="257"/>
    </location>
</feature>
<dbReference type="InterPro" id="IPR025349">
    <property type="entry name" value="DUF4253"/>
</dbReference>
<evidence type="ECO:0000313" key="3">
    <source>
        <dbReference type="Proteomes" id="UP001147700"/>
    </source>
</evidence>
<evidence type="ECO:0000259" key="1">
    <source>
        <dbReference type="Pfam" id="PF14062"/>
    </source>
</evidence>
<sequence length="257" mass="28330">MRLFGKRQRDDGPEGLPADGDIEIAGVKLRGARMRAELDGTGPAVLWRTEGEPERVFSAWRRLAGAHAETGLWPVLITHERLDLGHFDPAWEDTVAAVDYPAMVAERWVEHGSYDEELRELMGDFPGLAAPGTTPADDPLEHVFATVEVHSLGLVPVRRPADVLAAIGWTGAINSFEPVELVPYLRSFEERFDARLVALGFDTVQLAVGRPPASAEAIKAASELYLFNPDVVDQGVGTIEALAEEMVQDPHWAFWWD</sequence>
<organism evidence="2 3">
    <name type="scientific">Solirubrobacter deserti</name>
    <dbReference type="NCBI Taxonomy" id="2282478"/>
    <lineage>
        <taxon>Bacteria</taxon>
        <taxon>Bacillati</taxon>
        <taxon>Actinomycetota</taxon>
        <taxon>Thermoleophilia</taxon>
        <taxon>Solirubrobacterales</taxon>
        <taxon>Solirubrobacteraceae</taxon>
        <taxon>Solirubrobacter</taxon>
    </lineage>
</organism>
<name>A0ABT4RGL9_9ACTN</name>
<accession>A0ABT4RGL9</accession>
<dbReference type="EMBL" id="JAPCID010000010">
    <property type="protein sequence ID" value="MDA0137669.1"/>
    <property type="molecule type" value="Genomic_DNA"/>
</dbReference>